<proteinExistence type="predicted"/>
<feature type="coiled-coil region" evidence="1">
    <location>
        <begin position="63"/>
        <end position="97"/>
    </location>
</feature>
<dbReference type="Pfam" id="PF08524">
    <property type="entry name" value="rRNA_processing"/>
    <property type="match status" value="1"/>
</dbReference>
<name>A0A4Z1TCB1_GIAMU</name>
<keyword evidence="1" id="KW-0175">Coiled coil</keyword>
<dbReference type="InterPro" id="IPR013730">
    <property type="entry name" value="Fyv7/TAP26"/>
</dbReference>
<reference evidence="2 3" key="1">
    <citation type="submission" date="2019-05" db="EMBL/GenBank/DDBJ databases">
        <title>The compact genome of Giardia muris reveals important steps in the evolution of intestinal protozoan parasites.</title>
        <authorList>
            <person name="Xu F."/>
            <person name="Jimenez-Gonzalez A."/>
            <person name="Einarsson E."/>
            <person name="Astvaldsson A."/>
            <person name="Peirasmaki D."/>
            <person name="Eckmann L."/>
            <person name="Andersson J.O."/>
            <person name="Svard S.G."/>
            <person name="Jerlstrom-Hultqvist J."/>
        </authorList>
    </citation>
    <scope>NUCLEOTIDE SEQUENCE [LARGE SCALE GENOMIC DNA]</scope>
    <source>
        <strain evidence="2 3">Roberts-Thomson</strain>
    </source>
</reference>
<gene>
    <name evidence="2" type="ORF">GMRT_14260</name>
</gene>
<comment type="caution">
    <text evidence="2">The sequence shown here is derived from an EMBL/GenBank/DDBJ whole genome shotgun (WGS) entry which is preliminary data.</text>
</comment>
<protein>
    <submittedName>
        <fullName evidence="2">Uncharacterized protein</fullName>
    </submittedName>
</protein>
<organism evidence="2 3">
    <name type="scientific">Giardia muris</name>
    <dbReference type="NCBI Taxonomy" id="5742"/>
    <lineage>
        <taxon>Eukaryota</taxon>
        <taxon>Metamonada</taxon>
        <taxon>Diplomonadida</taxon>
        <taxon>Hexamitidae</taxon>
        <taxon>Giardiinae</taxon>
        <taxon>Giardia</taxon>
    </lineage>
</organism>
<dbReference type="VEuPathDB" id="GiardiaDB:GMRT_14260"/>
<dbReference type="AlphaFoldDB" id="A0A4Z1TCB1"/>
<evidence type="ECO:0000313" key="2">
    <source>
        <dbReference type="EMBL" id="TNJ30199.1"/>
    </source>
</evidence>
<dbReference type="Proteomes" id="UP000315496">
    <property type="component" value="Chromosome 1"/>
</dbReference>
<sequence>MPPLHPRKDLAWRQDREKIREKRLKKLKSEQNYTKAILKQHHAARRQEKSLTERRSKIISTPYQEALKRAEELKAQVEAEKRELEEAKRRRKESLDDRLRRRHERFKFTRKGQPQMDAYLVGLLRDLERTENRREDGDIHVITEARAMIEKLKPTGSQTSK</sequence>
<evidence type="ECO:0000256" key="1">
    <source>
        <dbReference type="SAM" id="Coils"/>
    </source>
</evidence>
<keyword evidence="3" id="KW-1185">Reference proteome</keyword>
<accession>A0A4Z1TCB1</accession>
<dbReference type="EMBL" id="VDLU01000001">
    <property type="protein sequence ID" value="TNJ30199.1"/>
    <property type="molecule type" value="Genomic_DNA"/>
</dbReference>
<evidence type="ECO:0000313" key="3">
    <source>
        <dbReference type="Proteomes" id="UP000315496"/>
    </source>
</evidence>